<comment type="caution">
    <text evidence="2">The sequence shown here is derived from an EMBL/GenBank/DDBJ whole genome shotgun (WGS) entry which is preliminary data.</text>
</comment>
<sequence length="310" mass="33526">MAFTSEMNCPDTGGSRQPGGPYSKAGRVGRRLIVYLEPSPATPLRAALDAFRELAAERWTPTDAHAYHPHCSITGFWETVPAPPAARPTQDAGAVAVVVQAISEVSVGDDDDDDKDQVQQQQLQRQDAGNDNDQPPSDKSNKTAAAINHTIANATAAATTTTTEIIRFAAPTVNQPLISPRNRTSLVLPLVLSPALARLAVCIPALLAESGIFVNRPAPKRCDHISMAYYADEDGRAPGGPQTEERARRAEEMSRLAAEVLANVFKGRESGVEMAVDEWDLVLYELVKEERNPGSGGVHVFRELGRWRVV</sequence>
<dbReference type="Proteomes" id="UP001212152">
    <property type="component" value="Unassembled WGS sequence"/>
</dbReference>
<keyword evidence="3" id="KW-1185">Reference proteome</keyword>
<evidence type="ECO:0000256" key="1">
    <source>
        <dbReference type="SAM" id="MobiDB-lite"/>
    </source>
</evidence>
<feature type="region of interest" description="Disordered" evidence="1">
    <location>
        <begin position="106"/>
        <end position="142"/>
    </location>
</feature>
<evidence type="ECO:0000313" key="2">
    <source>
        <dbReference type="EMBL" id="KAJ3182739.1"/>
    </source>
</evidence>
<feature type="compositionally biased region" description="Polar residues" evidence="1">
    <location>
        <begin position="129"/>
        <end position="138"/>
    </location>
</feature>
<name>A0AAD5TP78_9FUNG</name>
<reference evidence="2" key="1">
    <citation type="submission" date="2020-05" db="EMBL/GenBank/DDBJ databases">
        <title>Phylogenomic resolution of chytrid fungi.</title>
        <authorList>
            <person name="Stajich J.E."/>
            <person name="Amses K."/>
            <person name="Simmons R."/>
            <person name="Seto K."/>
            <person name="Myers J."/>
            <person name="Bonds A."/>
            <person name="Quandt C.A."/>
            <person name="Barry K."/>
            <person name="Liu P."/>
            <person name="Grigoriev I."/>
            <person name="Longcore J.E."/>
            <person name="James T.Y."/>
        </authorList>
    </citation>
    <scope>NUCLEOTIDE SEQUENCE</scope>
    <source>
        <strain evidence="2">JEL0379</strain>
    </source>
</reference>
<accession>A0AAD5TP78</accession>
<dbReference type="AlphaFoldDB" id="A0AAD5TP78"/>
<dbReference type="EMBL" id="JADGJQ010000008">
    <property type="protein sequence ID" value="KAJ3182739.1"/>
    <property type="molecule type" value="Genomic_DNA"/>
</dbReference>
<gene>
    <name evidence="2" type="ORF">HDU87_008078</name>
</gene>
<protein>
    <submittedName>
        <fullName evidence="2">Uncharacterized protein</fullName>
    </submittedName>
</protein>
<organism evidence="2 3">
    <name type="scientific">Geranomyces variabilis</name>
    <dbReference type="NCBI Taxonomy" id="109894"/>
    <lineage>
        <taxon>Eukaryota</taxon>
        <taxon>Fungi</taxon>
        <taxon>Fungi incertae sedis</taxon>
        <taxon>Chytridiomycota</taxon>
        <taxon>Chytridiomycota incertae sedis</taxon>
        <taxon>Chytridiomycetes</taxon>
        <taxon>Spizellomycetales</taxon>
        <taxon>Powellomycetaceae</taxon>
        <taxon>Geranomyces</taxon>
    </lineage>
</organism>
<evidence type="ECO:0000313" key="3">
    <source>
        <dbReference type="Proteomes" id="UP001212152"/>
    </source>
</evidence>
<feature type="region of interest" description="Disordered" evidence="1">
    <location>
        <begin position="1"/>
        <end position="24"/>
    </location>
</feature>
<proteinExistence type="predicted"/>
<feature type="compositionally biased region" description="Low complexity" evidence="1">
    <location>
        <begin position="118"/>
        <end position="127"/>
    </location>
</feature>